<gene>
    <name evidence="3" type="ORF">WMY93_024832</name>
</gene>
<feature type="region of interest" description="Disordered" evidence="2">
    <location>
        <begin position="276"/>
        <end position="329"/>
    </location>
</feature>
<protein>
    <submittedName>
        <fullName evidence="3">Uncharacterized protein</fullName>
    </submittedName>
</protein>
<reference evidence="4" key="1">
    <citation type="submission" date="2024-04" db="EMBL/GenBank/DDBJ databases">
        <title>Salinicola lusitanus LLJ914,a marine bacterium isolated from the Okinawa Trough.</title>
        <authorList>
            <person name="Li J."/>
        </authorList>
    </citation>
    <scope>NUCLEOTIDE SEQUENCE [LARGE SCALE GENOMIC DNA]</scope>
</reference>
<dbReference type="AlphaFoldDB" id="A0AAW0NBS2"/>
<feature type="region of interest" description="Disordered" evidence="2">
    <location>
        <begin position="343"/>
        <end position="393"/>
    </location>
</feature>
<name>A0AAW0NBS2_9GOBI</name>
<organism evidence="3 4">
    <name type="scientific">Mugilogobius chulae</name>
    <name type="common">yellowstripe goby</name>
    <dbReference type="NCBI Taxonomy" id="88201"/>
    <lineage>
        <taxon>Eukaryota</taxon>
        <taxon>Metazoa</taxon>
        <taxon>Chordata</taxon>
        <taxon>Craniata</taxon>
        <taxon>Vertebrata</taxon>
        <taxon>Euteleostomi</taxon>
        <taxon>Actinopterygii</taxon>
        <taxon>Neopterygii</taxon>
        <taxon>Teleostei</taxon>
        <taxon>Neoteleostei</taxon>
        <taxon>Acanthomorphata</taxon>
        <taxon>Gobiaria</taxon>
        <taxon>Gobiiformes</taxon>
        <taxon>Gobioidei</taxon>
        <taxon>Gobiidae</taxon>
        <taxon>Gobionellinae</taxon>
        <taxon>Mugilogobius</taxon>
    </lineage>
</organism>
<evidence type="ECO:0000256" key="1">
    <source>
        <dbReference type="SAM" id="Coils"/>
    </source>
</evidence>
<keyword evidence="1" id="KW-0175">Coiled coil</keyword>
<feature type="compositionally biased region" description="Basic and acidic residues" evidence="2">
    <location>
        <begin position="354"/>
        <end position="393"/>
    </location>
</feature>
<evidence type="ECO:0000313" key="4">
    <source>
        <dbReference type="Proteomes" id="UP001460270"/>
    </source>
</evidence>
<dbReference type="EMBL" id="JBBPFD010000018">
    <property type="protein sequence ID" value="KAK7889272.1"/>
    <property type="molecule type" value="Genomic_DNA"/>
</dbReference>
<feature type="region of interest" description="Disordered" evidence="2">
    <location>
        <begin position="873"/>
        <end position="894"/>
    </location>
</feature>
<dbReference type="Proteomes" id="UP001460270">
    <property type="component" value="Unassembled WGS sequence"/>
</dbReference>
<accession>A0AAW0NBS2</accession>
<feature type="compositionally biased region" description="Basic and acidic residues" evidence="2">
    <location>
        <begin position="313"/>
        <end position="329"/>
    </location>
</feature>
<keyword evidence="4" id="KW-1185">Reference proteome</keyword>
<feature type="coiled-coil region" evidence="1">
    <location>
        <begin position="475"/>
        <end position="738"/>
    </location>
</feature>
<feature type="coiled-coil region" evidence="1">
    <location>
        <begin position="905"/>
        <end position="932"/>
    </location>
</feature>
<feature type="region of interest" description="Disordered" evidence="2">
    <location>
        <begin position="144"/>
        <end position="168"/>
    </location>
</feature>
<comment type="caution">
    <text evidence="3">The sequence shown here is derived from an EMBL/GenBank/DDBJ whole genome shotgun (WGS) entry which is preliminary data.</text>
</comment>
<evidence type="ECO:0000313" key="3">
    <source>
        <dbReference type="EMBL" id="KAK7889272.1"/>
    </source>
</evidence>
<evidence type="ECO:0000256" key="2">
    <source>
        <dbReference type="SAM" id="MobiDB-lite"/>
    </source>
</evidence>
<proteinExistence type="predicted"/>
<sequence>MKQLEKNQAYQSDFKALKNDQKDQVSHVQDYEDFSSIDAAIDAEKDGMITPPEAKTPTPIKTYPWQEEFENDINQGTGKRFLKKFTKCEKKIETELEPTKSRRSDLSLVKKQPVEQLEKNHCYQSNFKVLTNDRKDYEDFRSTDTAIDTETEGMITPPETKSPPITKYPWQEELENNVKEGSGKRFLKKFTRGEKKEEAVLEPTKSLMNLCELGLVKKQPMEQLETSSKDSRGINPEENQCYESDFENLSNEESEINSLATDSEVKCLKRQDLHEKDLKPAQSQLESEPPLFKVKKQSMKQLEKNQGYQSDFKALKDDQKDQVSHVQDYEDFRSIDTAIDAEIEETTNGATGDIIKERGREKTKVLDLRESLRADRKRQKEQSKEGKHLKPEVDDWLETLQASTNLQNAQERRKKDVEMRLKADAGLKEESEREMGDLRPTLKAEETIRIEENRLNTETEERLETLRLSLLAKRKREEEILKEESERKIEEFRETLQANLRKQEEKIRREHRLDSEQRLETLRDSLLAKRNQEEDRLKKDSEKQLEELRETLKTDSTRQEERISREERHLRAENEERLEALQESLSAKLKREEQQFKKEHEIKLKKLKESLQTDLKIQEEKIQKENNGTLEDLKSKLEEQLGKTIKKLKAQKMQKMEQTRDKFKEEIKAEKKMLQKNKDKKLSSFKQDMEEERMKANDSQKLDQARKEMTDQFQDVRRELEREQVRTLSKLRDEHQKEMVEIKMKNQNEMALLKEQLLSNQIKERELLEESHAIELRKINFQHEAEIQKRQKDNSNKECELQLLSDKLQQRHNELSSQEAILRQRTDNLDKIRMKKEGKDKETDSLIQERDMLKEELKRARRQIKELSEKLRALEEKRNPSTTGKGQVGDECDSLEEQRKTMKLLNLLRDQYDRLSHKVEQLEESARSSANRPNVADAELGPICDLCHQRPLSPDLASDISLDPLVAAIRKTRVILDEEAEKSHTQTESRERLQHHVSKNSKDFKTDHIYVSIHPNPGLYILQAHQCRAWI</sequence>